<accession>A0A2W2A9Z8</accession>
<reference evidence="2 3" key="1">
    <citation type="submission" date="2018-06" db="EMBL/GenBank/DDBJ databases">
        <title>Mucibacter soli gen. nov., sp. nov., a new member of the family Chitinophagaceae producing mucin.</title>
        <authorList>
            <person name="Kim M.-K."/>
            <person name="Park S."/>
            <person name="Kim T.-S."/>
            <person name="Joung Y."/>
            <person name="Han J.-H."/>
            <person name="Kim S.B."/>
        </authorList>
    </citation>
    <scope>NUCLEOTIDE SEQUENCE [LARGE SCALE GENOMIC DNA]</scope>
    <source>
        <strain evidence="2 3">R1-15</strain>
    </source>
</reference>
<comment type="caution">
    <text evidence="2">The sequence shown here is derived from an EMBL/GenBank/DDBJ whole genome shotgun (WGS) entry which is preliminary data.</text>
</comment>
<organism evidence="2 3">
    <name type="scientific">Taibaiella soli</name>
    <dbReference type="NCBI Taxonomy" id="1649169"/>
    <lineage>
        <taxon>Bacteria</taxon>
        <taxon>Pseudomonadati</taxon>
        <taxon>Bacteroidota</taxon>
        <taxon>Chitinophagia</taxon>
        <taxon>Chitinophagales</taxon>
        <taxon>Chitinophagaceae</taxon>
        <taxon>Taibaiella</taxon>
    </lineage>
</organism>
<dbReference type="RefSeq" id="WP_110999626.1">
    <property type="nucleotide sequence ID" value="NZ_QKTW01000019.1"/>
</dbReference>
<sequence length="497" mass="58308">MQIRNIAQLLDSSSAIQILRMRNATWILPFLYSVYKESDRFSISEMQLTTMLSDLLAEQGDNSEDWEEVKIEAGENEESRARKYLFNWVQKRILQDFPDAEGHTMYQLSSYTEKVFQWLQSLDKRDFVGTESRFKMLFTSLKEMVEKTEDDKNKRLEELKNRRAEIDREIKALEFGAPVEVYSNAQVHERLDLFTKLCYELLSDFREVEDNFKQIHRDIVEQHTKAESNKGAIIGYAFEAYDALRHSNQGKSFYGFWDFLISRAGQEEWRLLMNQLVTLLEDRNINNDALFLQNIKSLLLHQGRLVYEANDKMAEKLSRIITEKEIARHRRLRQQINSVKNAILEVMDDDIDFGVEIEDGADIKIVMDRRINLELKAPLAEVKQPSVAIESIEDPERFGRLLQMSHIDKKKLWGKVENVLKLKQTVTLREIIEQEKLEHGVGEIISYYSFLRDKGARVQVLSNMKELIPLDESETRFIEVPYLLFGKIKEEENESAN</sequence>
<dbReference type="EMBL" id="QKTW01000019">
    <property type="protein sequence ID" value="PZF72111.1"/>
    <property type="molecule type" value="Genomic_DNA"/>
</dbReference>
<feature type="coiled-coil region" evidence="1">
    <location>
        <begin position="142"/>
        <end position="176"/>
    </location>
</feature>
<proteinExistence type="predicted"/>
<protein>
    <submittedName>
        <fullName evidence="2">DUF3375 domain-containing protein</fullName>
    </submittedName>
</protein>
<evidence type="ECO:0000256" key="1">
    <source>
        <dbReference type="SAM" id="Coils"/>
    </source>
</evidence>
<gene>
    <name evidence="2" type="ORF">DN068_14345</name>
</gene>
<keyword evidence="3" id="KW-1185">Reference proteome</keyword>
<dbReference type="Proteomes" id="UP000248745">
    <property type="component" value="Unassembled WGS sequence"/>
</dbReference>
<dbReference type="OrthoDB" id="138803at2"/>
<dbReference type="InterPro" id="IPR021804">
    <property type="entry name" value="DUF3375"/>
</dbReference>
<name>A0A2W2A9Z8_9BACT</name>
<dbReference type="AlphaFoldDB" id="A0A2W2A9Z8"/>
<keyword evidence="1" id="KW-0175">Coiled coil</keyword>
<evidence type="ECO:0000313" key="3">
    <source>
        <dbReference type="Proteomes" id="UP000248745"/>
    </source>
</evidence>
<evidence type="ECO:0000313" key="2">
    <source>
        <dbReference type="EMBL" id="PZF72111.1"/>
    </source>
</evidence>
<dbReference type="Pfam" id="PF11855">
    <property type="entry name" value="DUF3375"/>
    <property type="match status" value="1"/>
</dbReference>